<organism evidence="2 3">
    <name type="scientific">Sphingobium xenophagum</name>
    <dbReference type="NCBI Taxonomy" id="121428"/>
    <lineage>
        <taxon>Bacteria</taxon>
        <taxon>Pseudomonadati</taxon>
        <taxon>Pseudomonadota</taxon>
        <taxon>Alphaproteobacteria</taxon>
        <taxon>Sphingomonadales</taxon>
        <taxon>Sphingomonadaceae</taxon>
        <taxon>Sphingobium</taxon>
    </lineage>
</organism>
<evidence type="ECO:0000256" key="1">
    <source>
        <dbReference type="SAM" id="MobiDB-lite"/>
    </source>
</evidence>
<dbReference type="Proteomes" id="UP000290975">
    <property type="component" value="Unassembled WGS sequence"/>
</dbReference>
<sequence length="175" mass="19474">MPCRDADSGMDQLMREDGCDLRRHRVGRVRQVRADEDFKMPVRAQPIIPALANRLGLRASAGEADRHAHAVGQGGVQHLEQRGHARRHRIEPAFAGFVGHRPYSLQIACSAMAMPSAGTRTPKNAGERGGQRDSMGVVRPQRSEARPRLIPLRGRGGRDRLSPFKQDRRRRTPAP</sequence>
<accession>A0A401J949</accession>
<dbReference type="AlphaFoldDB" id="A0A401J949"/>
<gene>
    <name evidence="2" type="ORF">MBESOW_P4303</name>
</gene>
<reference evidence="2 3" key="1">
    <citation type="submission" date="2014-12" db="EMBL/GenBank/DDBJ databases">
        <title>Whole genome sequencing of Sphingobium xenophagum OW59.</title>
        <authorList>
            <person name="Ohta Y."/>
            <person name="Nishi S."/>
            <person name="Hatada Y."/>
        </authorList>
    </citation>
    <scope>NUCLEOTIDE SEQUENCE [LARGE SCALE GENOMIC DNA]</scope>
    <source>
        <strain evidence="2 3">OW59</strain>
    </source>
</reference>
<feature type="compositionally biased region" description="Basic and acidic residues" evidence="1">
    <location>
        <begin position="156"/>
        <end position="166"/>
    </location>
</feature>
<comment type="caution">
    <text evidence="2">The sequence shown here is derived from an EMBL/GenBank/DDBJ whole genome shotgun (WGS) entry which is preliminary data.</text>
</comment>
<protein>
    <submittedName>
        <fullName evidence="2">Uncharacterized protein</fullName>
    </submittedName>
</protein>
<evidence type="ECO:0000313" key="3">
    <source>
        <dbReference type="Proteomes" id="UP000290975"/>
    </source>
</evidence>
<feature type="region of interest" description="Disordered" evidence="1">
    <location>
        <begin position="116"/>
        <end position="175"/>
    </location>
</feature>
<proteinExistence type="predicted"/>
<name>A0A401J949_SPHXE</name>
<dbReference type="EMBL" id="BBQY01000082">
    <property type="protein sequence ID" value="GBH33167.1"/>
    <property type="molecule type" value="Genomic_DNA"/>
</dbReference>
<evidence type="ECO:0000313" key="2">
    <source>
        <dbReference type="EMBL" id="GBH33167.1"/>
    </source>
</evidence>
<keyword evidence="3" id="KW-1185">Reference proteome</keyword>